<dbReference type="RefSeq" id="WP_219200998.1">
    <property type="nucleotide sequence ID" value="NZ_JAHWQX010000002.1"/>
</dbReference>
<feature type="domain" description="Gfo/Idh/MocA-like oxidoreductase C-terminal" evidence="2">
    <location>
        <begin position="178"/>
        <end position="353"/>
    </location>
</feature>
<accession>A0ABS6WM87</accession>
<evidence type="ECO:0000259" key="1">
    <source>
        <dbReference type="Pfam" id="PF01408"/>
    </source>
</evidence>
<dbReference type="InterPro" id="IPR051450">
    <property type="entry name" value="Gfo/Idh/MocA_Oxidoreductases"/>
</dbReference>
<proteinExistence type="predicted"/>
<comment type="caution">
    <text evidence="3">The sequence shown here is derived from an EMBL/GenBank/DDBJ whole genome shotgun (WGS) entry which is preliminary data.</text>
</comment>
<dbReference type="Pfam" id="PF01408">
    <property type="entry name" value="GFO_IDH_MocA"/>
    <property type="match status" value="1"/>
</dbReference>
<keyword evidence="4" id="KW-1185">Reference proteome</keyword>
<dbReference type="Proteomes" id="UP001430804">
    <property type="component" value="Unassembled WGS sequence"/>
</dbReference>
<dbReference type="EMBL" id="JAHWQX010000002">
    <property type="protein sequence ID" value="MBW3097052.1"/>
    <property type="molecule type" value="Genomic_DNA"/>
</dbReference>
<name>A0ABS6WM87_9HYPH</name>
<dbReference type="PANTHER" id="PTHR43377">
    <property type="entry name" value="BILIVERDIN REDUCTASE A"/>
    <property type="match status" value="1"/>
</dbReference>
<evidence type="ECO:0000313" key="3">
    <source>
        <dbReference type="EMBL" id="MBW3097052.1"/>
    </source>
</evidence>
<sequence length="354" mass="38477">MSKSINTQSVEPVRTVLIGCGEHATVVIHTSASLMPGIEVVAVCDLDAQRAASASRRFGSCPHFTDPAALLEKVDAEAAIIVAPPFVHAKLTRQCIEAGLHVFIEKPMFVTPDEVVAVEKAAAARPDLNVSVTFNKRYSPYVQEIKSIIGREDFGQPSYFFAKFAGGYRNGATDLLRVGAIHYFDLARYLFGPLARLSAISYEKQPGQAHIAVNVAFESGAVGNFFLSSLGLWSAKGAESMEIRGDRNFITLVNLRELTWQKPPLSVRGNASSHQSGVEIPAPAQYHEPNYSNISLLEYQSFHQNGYFPRLEAFVADIRAGTREGPGIDASRCALEAAMAVEQSINNNGAYVDL</sequence>
<organism evidence="3 4">
    <name type="scientific">Pseudohoeflea coraliihabitans</name>
    <dbReference type="NCBI Taxonomy" id="2860393"/>
    <lineage>
        <taxon>Bacteria</taxon>
        <taxon>Pseudomonadati</taxon>
        <taxon>Pseudomonadota</taxon>
        <taxon>Alphaproteobacteria</taxon>
        <taxon>Hyphomicrobiales</taxon>
        <taxon>Rhizobiaceae</taxon>
        <taxon>Pseudohoeflea</taxon>
    </lineage>
</organism>
<evidence type="ECO:0000259" key="2">
    <source>
        <dbReference type="Pfam" id="PF02894"/>
    </source>
</evidence>
<dbReference type="Pfam" id="PF02894">
    <property type="entry name" value="GFO_IDH_MocA_C"/>
    <property type="match status" value="1"/>
</dbReference>
<reference evidence="3" key="1">
    <citation type="submission" date="2021-07" db="EMBL/GenBank/DDBJ databases">
        <title>Pseudohoeflea marina sp. nov. a polyhydroxyalcanoate-producing bacterium.</title>
        <authorList>
            <person name="Zheng W."/>
            <person name="Yu S."/>
            <person name="Huang Y."/>
        </authorList>
    </citation>
    <scope>NUCLEOTIDE SEQUENCE</scope>
    <source>
        <strain evidence="3">DP4N28-3</strain>
    </source>
</reference>
<evidence type="ECO:0000313" key="4">
    <source>
        <dbReference type="Proteomes" id="UP001430804"/>
    </source>
</evidence>
<dbReference type="InterPro" id="IPR000683">
    <property type="entry name" value="Gfo/Idh/MocA-like_OxRdtase_N"/>
</dbReference>
<dbReference type="PANTHER" id="PTHR43377:SF2">
    <property type="entry name" value="BINDING ROSSMANN FOLD OXIDOREDUCTASE, PUTATIVE (AFU_ORTHOLOGUE AFUA_4G00560)-RELATED"/>
    <property type="match status" value="1"/>
</dbReference>
<dbReference type="InterPro" id="IPR004104">
    <property type="entry name" value="Gfo/Idh/MocA-like_OxRdtase_C"/>
</dbReference>
<feature type="domain" description="Gfo/Idh/MocA-like oxidoreductase N-terminal" evidence="1">
    <location>
        <begin position="14"/>
        <end position="132"/>
    </location>
</feature>
<gene>
    <name evidence="3" type="ORF">KY465_07150</name>
</gene>
<protein>
    <submittedName>
        <fullName evidence="3">Gfo/Idh/MocA family oxidoreductase</fullName>
    </submittedName>
</protein>